<accession>A0A642UDX0</accession>
<dbReference type="PANTHER" id="PTHR13377">
    <property type="entry name" value="PLACENTAL PROTEIN 6"/>
    <property type="match status" value="1"/>
</dbReference>
<dbReference type="Proteomes" id="UP000449547">
    <property type="component" value="Unassembled WGS sequence"/>
</dbReference>
<dbReference type="GO" id="GO:0005794">
    <property type="term" value="C:Golgi apparatus"/>
    <property type="evidence" value="ECO:0007669"/>
    <property type="project" value="TreeGrafter"/>
</dbReference>
<dbReference type="RefSeq" id="XP_034009915.1">
    <property type="nucleotide sequence ID" value="XM_034158257.1"/>
</dbReference>
<dbReference type="EMBL" id="SWFT01000158">
    <property type="protein sequence ID" value="KAA8897314.1"/>
    <property type="molecule type" value="Genomic_DNA"/>
</dbReference>
<dbReference type="Pfam" id="PF08551">
    <property type="entry name" value="DUF1751"/>
    <property type="match status" value="1"/>
</dbReference>
<dbReference type="OMA" id="EIHFWEV"/>
<dbReference type="GO" id="GO:0016020">
    <property type="term" value="C:membrane"/>
    <property type="evidence" value="ECO:0007669"/>
    <property type="project" value="UniProtKB-SubCell"/>
</dbReference>
<evidence type="ECO:0000256" key="2">
    <source>
        <dbReference type="ARBA" id="ARBA00022692"/>
    </source>
</evidence>
<evidence type="ECO:0000313" key="6">
    <source>
        <dbReference type="EMBL" id="KAA8897314.1"/>
    </source>
</evidence>
<sequence length="325" mass="36174">MSLSVTNVPVSTRILCGAVVFISGIIFIVKLNGFQSEVAQNPDVKLTFHDVLVPNFQLIPKSTFTHPWVLVTAIFAEISVFFFFTSLAVLFFASRYLETFWGFQEVVQFVLIVGSVTNLWTVLVTIVSNIFRSDVLGMNKPLGGGLPYYVGFLVALKQLIPEHNIVLFQGVLSVRVKQLAFIVMCICAVWSLVFRTLYPIVPFIGAFFTAYTYLRFYQQSTADSILPIAGGSDANVLIGDASDTFRIIEFFPSQSRPYLAPVTDGIYDVAVLAGIVSPFNDDDIEQSNIRAQRRHEGHKSAANAVAERRRQVALQVIEDRIAENN</sequence>
<gene>
    <name evidence="6" type="ORF">DIURU_005291</name>
</gene>
<evidence type="ECO:0008006" key="8">
    <source>
        <dbReference type="Google" id="ProtNLM"/>
    </source>
</evidence>
<dbReference type="InterPro" id="IPR013861">
    <property type="entry name" value="TMEM115/Pdh1/Rbl19"/>
</dbReference>
<reference evidence="6 7" key="1">
    <citation type="submission" date="2019-07" db="EMBL/GenBank/DDBJ databases">
        <title>Genome assembly of two rare yeast pathogens: Diutina rugosa and Trichomonascus ciferrii.</title>
        <authorList>
            <person name="Mixao V."/>
            <person name="Saus E."/>
            <person name="Hansen A."/>
            <person name="Lass-Flor C."/>
            <person name="Gabaldon T."/>
        </authorList>
    </citation>
    <scope>NUCLEOTIDE SEQUENCE [LARGE SCALE GENOMIC DNA]</scope>
    <source>
        <strain evidence="6 7">CBS 613</strain>
    </source>
</reference>
<evidence type="ECO:0000256" key="5">
    <source>
        <dbReference type="SAM" id="Phobius"/>
    </source>
</evidence>
<dbReference type="AlphaFoldDB" id="A0A642UDX0"/>
<evidence type="ECO:0000313" key="7">
    <source>
        <dbReference type="Proteomes" id="UP000449547"/>
    </source>
</evidence>
<feature type="transmembrane region" description="Helical" evidence="5">
    <location>
        <begin position="68"/>
        <end position="94"/>
    </location>
</feature>
<evidence type="ECO:0000256" key="1">
    <source>
        <dbReference type="ARBA" id="ARBA00004141"/>
    </source>
</evidence>
<feature type="transmembrane region" description="Helical" evidence="5">
    <location>
        <begin position="106"/>
        <end position="130"/>
    </location>
</feature>
<dbReference type="VEuPathDB" id="FungiDB:DIURU_005291"/>
<dbReference type="OrthoDB" id="73612at2759"/>
<organism evidence="6 7">
    <name type="scientific">Diutina rugosa</name>
    <name type="common">Yeast</name>
    <name type="synonym">Candida rugosa</name>
    <dbReference type="NCBI Taxonomy" id="5481"/>
    <lineage>
        <taxon>Eukaryota</taxon>
        <taxon>Fungi</taxon>
        <taxon>Dikarya</taxon>
        <taxon>Ascomycota</taxon>
        <taxon>Saccharomycotina</taxon>
        <taxon>Pichiomycetes</taxon>
        <taxon>Debaryomycetaceae</taxon>
        <taxon>Diutina</taxon>
    </lineage>
</organism>
<comment type="subcellular location">
    <subcellularLocation>
        <location evidence="1">Membrane</location>
        <topology evidence="1">Multi-pass membrane protein</topology>
    </subcellularLocation>
</comment>
<dbReference type="SUPFAM" id="SSF144091">
    <property type="entry name" value="Rhomboid-like"/>
    <property type="match status" value="1"/>
</dbReference>
<protein>
    <recommendedName>
        <fullName evidence="8">Peptidase S54 rhomboid domain-containing protein</fullName>
    </recommendedName>
</protein>
<proteinExistence type="predicted"/>
<evidence type="ECO:0000256" key="4">
    <source>
        <dbReference type="ARBA" id="ARBA00023136"/>
    </source>
</evidence>
<comment type="caution">
    <text evidence="6">The sequence shown here is derived from an EMBL/GenBank/DDBJ whole genome shotgun (WGS) entry which is preliminary data.</text>
</comment>
<feature type="transmembrane region" description="Helical" evidence="5">
    <location>
        <begin position="172"/>
        <end position="191"/>
    </location>
</feature>
<keyword evidence="3 5" id="KW-1133">Transmembrane helix</keyword>
<dbReference type="SMART" id="SM01160">
    <property type="entry name" value="DUF1751"/>
    <property type="match status" value="1"/>
</dbReference>
<feature type="transmembrane region" description="Helical" evidence="5">
    <location>
        <begin position="12"/>
        <end position="29"/>
    </location>
</feature>
<dbReference type="GO" id="GO:0006890">
    <property type="term" value="P:retrograde vesicle-mediated transport, Golgi to endoplasmic reticulum"/>
    <property type="evidence" value="ECO:0007669"/>
    <property type="project" value="InterPro"/>
</dbReference>
<name>A0A642UDX0_DIURU</name>
<dbReference type="GeneID" id="54783942"/>
<dbReference type="InterPro" id="IPR035952">
    <property type="entry name" value="Rhomboid-like_sf"/>
</dbReference>
<dbReference type="PANTHER" id="PTHR13377:SF3">
    <property type="entry name" value="TRANSMEMBRANE PROTEIN 115"/>
    <property type="match status" value="1"/>
</dbReference>
<evidence type="ECO:0000256" key="3">
    <source>
        <dbReference type="ARBA" id="ARBA00022989"/>
    </source>
</evidence>
<keyword evidence="7" id="KW-1185">Reference proteome</keyword>
<keyword evidence="2 5" id="KW-0812">Transmembrane</keyword>
<keyword evidence="4 5" id="KW-0472">Membrane</keyword>